<keyword evidence="3" id="KW-1185">Reference proteome</keyword>
<dbReference type="OrthoDB" id="4578656at2"/>
<keyword evidence="1" id="KW-0472">Membrane</keyword>
<feature type="transmembrane region" description="Helical" evidence="1">
    <location>
        <begin position="77"/>
        <end position="100"/>
    </location>
</feature>
<feature type="transmembrane region" description="Helical" evidence="1">
    <location>
        <begin position="48"/>
        <end position="71"/>
    </location>
</feature>
<dbReference type="KEGG" id="gom:D7316_05218"/>
<dbReference type="AlphaFoldDB" id="A0A3G8JWM7"/>
<reference evidence="2 3" key="1">
    <citation type="submission" date="2018-11" db="EMBL/GenBank/DDBJ databases">
        <title>Gordonia insulae sp. nov., isolated from an island soil.</title>
        <authorList>
            <person name="Kim Y.S."/>
            <person name="Kim S.B."/>
        </authorList>
    </citation>
    <scope>NUCLEOTIDE SEQUENCE [LARGE SCALE GENOMIC DNA]</scope>
    <source>
        <strain evidence="2 3">MMS17-SY073</strain>
    </source>
</reference>
<dbReference type="RefSeq" id="WP_124710781.1">
    <property type="nucleotide sequence ID" value="NZ_CP033972.1"/>
</dbReference>
<dbReference type="EMBL" id="CP033972">
    <property type="protein sequence ID" value="AZG48600.1"/>
    <property type="molecule type" value="Genomic_DNA"/>
</dbReference>
<organism evidence="2 3">
    <name type="scientific">Gordonia insulae</name>
    <dbReference type="NCBI Taxonomy" id="2420509"/>
    <lineage>
        <taxon>Bacteria</taxon>
        <taxon>Bacillati</taxon>
        <taxon>Actinomycetota</taxon>
        <taxon>Actinomycetes</taxon>
        <taxon>Mycobacteriales</taxon>
        <taxon>Gordoniaceae</taxon>
        <taxon>Gordonia</taxon>
    </lineage>
</organism>
<accession>A0A3G8JWM7</accession>
<keyword evidence="1" id="KW-1133">Transmembrane helix</keyword>
<evidence type="ECO:0000256" key="1">
    <source>
        <dbReference type="SAM" id="Phobius"/>
    </source>
</evidence>
<evidence type="ECO:0000313" key="3">
    <source>
        <dbReference type="Proteomes" id="UP000271469"/>
    </source>
</evidence>
<dbReference type="Pfam" id="PF07332">
    <property type="entry name" value="Phage_holin_3_6"/>
    <property type="match status" value="1"/>
</dbReference>
<sequence length="132" mass="13564">MSAPPPDELSTVQLVERLQRQTTDLVKTEIRDAVDEVRTKGTRLGVGIGISGVGALLVFFGTATLVAAAVLGLANAIAAWAAALIVAAILVVIGAVVAAIGGRRAQAAVPPAPQHTVESVQQDVAMVKEHLR</sequence>
<name>A0A3G8JWM7_9ACTN</name>
<dbReference type="Proteomes" id="UP000271469">
    <property type="component" value="Chromosome"/>
</dbReference>
<proteinExistence type="predicted"/>
<dbReference type="InterPro" id="IPR009937">
    <property type="entry name" value="Phage_holin_3_6"/>
</dbReference>
<evidence type="ECO:0000313" key="2">
    <source>
        <dbReference type="EMBL" id="AZG48600.1"/>
    </source>
</evidence>
<gene>
    <name evidence="2" type="ORF">D7316_05218</name>
</gene>
<evidence type="ECO:0008006" key="4">
    <source>
        <dbReference type="Google" id="ProtNLM"/>
    </source>
</evidence>
<keyword evidence="1" id="KW-0812">Transmembrane</keyword>
<protein>
    <recommendedName>
        <fullName evidence="4">Phage holin family protein</fullName>
    </recommendedName>
</protein>